<dbReference type="PANTHER" id="PTHR46663">
    <property type="entry name" value="DIGUANYLATE CYCLASE DGCT-RELATED"/>
    <property type="match status" value="1"/>
</dbReference>
<dbReference type="Proteomes" id="UP000254875">
    <property type="component" value="Unassembled WGS sequence"/>
</dbReference>
<evidence type="ECO:0000313" key="3">
    <source>
        <dbReference type="Proteomes" id="UP000254875"/>
    </source>
</evidence>
<protein>
    <recommendedName>
        <fullName evidence="1">GGDEF domain-containing protein</fullName>
    </recommendedName>
</protein>
<dbReference type="Pfam" id="PF00990">
    <property type="entry name" value="GGDEF"/>
    <property type="match status" value="1"/>
</dbReference>
<dbReference type="InterPro" id="IPR000160">
    <property type="entry name" value="GGDEF_dom"/>
</dbReference>
<dbReference type="NCBIfam" id="TIGR00254">
    <property type="entry name" value="GGDEF"/>
    <property type="match status" value="1"/>
</dbReference>
<dbReference type="SUPFAM" id="SSF55073">
    <property type="entry name" value="Nucleotide cyclase"/>
    <property type="match status" value="1"/>
</dbReference>
<gene>
    <name evidence="2" type="ORF">DLM46_13935</name>
</gene>
<organism evidence="2 3">
    <name type="scientific">Paraburkholderia lacunae</name>
    <dbReference type="NCBI Taxonomy" id="2211104"/>
    <lineage>
        <taxon>Bacteria</taxon>
        <taxon>Pseudomonadati</taxon>
        <taxon>Pseudomonadota</taxon>
        <taxon>Betaproteobacteria</taxon>
        <taxon>Burkholderiales</taxon>
        <taxon>Burkholderiaceae</taxon>
        <taxon>Paraburkholderia</taxon>
    </lineage>
</organism>
<dbReference type="AlphaFoldDB" id="A0A370N8V5"/>
<dbReference type="EMBL" id="QHKS01000008">
    <property type="protein sequence ID" value="RDK02044.1"/>
    <property type="molecule type" value="Genomic_DNA"/>
</dbReference>
<dbReference type="PROSITE" id="PS50887">
    <property type="entry name" value="GGDEF"/>
    <property type="match status" value="1"/>
</dbReference>
<evidence type="ECO:0000313" key="2">
    <source>
        <dbReference type="EMBL" id="RDK02044.1"/>
    </source>
</evidence>
<keyword evidence="3" id="KW-1185">Reference proteome</keyword>
<dbReference type="InterPro" id="IPR029787">
    <property type="entry name" value="Nucleotide_cyclase"/>
</dbReference>
<proteinExistence type="predicted"/>
<dbReference type="PANTHER" id="PTHR46663:SF3">
    <property type="entry name" value="SLL0267 PROTEIN"/>
    <property type="match status" value="1"/>
</dbReference>
<name>A0A370N8V5_9BURK</name>
<dbReference type="CDD" id="cd01949">
    <property type="entry name" value="GGDEF"/>
    <property type="match status" value="1"/>
</dbReference>
<evidence type="ECO:0000259" key="1">
    <source>
        <dbReference type="PROSITE" id="PS50887"/>
    </source>
</evidence>
<dbReference type="InterPro" id="IPR052163">
    <property type="entry name" value="DGC-Regulatory_Protein"/>
</dbReference>
<accession>A0A370N8V5</accession>
<comment type="caution">
    <text evidence="2">The sequence shown here is derived from an EMBL/GenBank/DDBJ whole genome shotgun (WGS) entry which is preliminary data.</text>
</comment>
<dbReference type="Gene3D" id="3.30.70.270">
    <property type="match status" value="1"/>
</dbReference>
<dbReference type="InterPro" id="IPR043128">
    <property type="entry name" value="Rev_trsase/Diguanyl_cyclase"/>
</dbReference>
<feature type="domain" description="GGDEF" evidence="1">
    <location>
        <begin position="1"/>
        <end position="109"/>
    </location>
</feature>
<sequence length="134" mass="14523">MTAGTIGTARRLQRLVRSNDLVARYGGDEFIIVAARSGDEQLIPMLDLVIGAMTEPFDAGERELYVEASIGVATYPQDGHDADTLIRNADAAMYLAKSHGRNGYQFYRPELNRLRPSASESGYAETGQANPAGT</sequence>
<dbReference type="OrthoDB" id="9812260at2"/>
<dbReference type="SMART" id="SM00267">
    <property type="entry name" value="GGDEF"/>
    <property type="match status" value="1"/>
</dbReference>
<reference evidence="3" key="1">
    <citation type="submission" date="2018-05" db="EMBL/GenBank/DDBJ databases">
        <authorList>
            <person name="Feng T."/>
        </authorList>
    </citation>
    <scope>NUCLEOTIDE SEQUENCE [LARGE SCALE GENOMIC DNA]</scope>
    <source>
        <strain evidence="3">S27</strain>
    </source>
</reference>